<dbReference type="Gene3D" id="2.130.10.30">
    <property type="entry name" value="Regulator of chromosome condensation 1/beta-lactamase-inhibitor protein II"/>
    <property type="match status" value="2"/>
</dbReference>
<dbReference type="KEGG" id="aaf:AURANDRAFT_71888"/>
<dbReference type="SUPFAM" id="SSF50985">
    <property type="entry name" value="RCC1/BLIP-II"/>
    <property type="match status" value="1"/>
</dbReference>
<feature type="repeat" description="RCC1" evidence="2">
    <location>
        <begin position="32"/>
        <end position="85"/>
    </location>
</feature>
<dbReference type="Proteomes" id="UP000002729">
    <property type="component" value="Unassembled WGS sequence"/>
</dbReference>
<feature type="transmembrane region" description="Helical" evidence="4">
    <location>
        <begin position="848"/>
        <end position="866"/>
    </location>
</feature>
<dbReference type="RefSeq" id="XP_009038301.1">
    <property type="nucleotide sequence ID" value="XM_009040053.1"/>
</dbReference>
<dbReference type="InterPro" id="IPR000408">
    <property type="entry name" value="Reg_chr_condens"/>
</dbReference>
<gene>
    <name evidence="6" type="ORF">AURANDRAFT_71888</name>
</gene>
<dbReference type="InterPro" id="IPR051210">
    <property type="entry name" value="Ub_ligase/GEF_domain"/>
</dbReference>
<protein>
    <recommendedName>
        <fullName evidence="5">RCC1-like domain-containing protein</fullName>
    </recommendedName>
</protein>
<feature type="transmembrane region" description="Helical" evidence="4">
    <location>
        <begin position="789"/>
        <end position="808"/>
    </location>
</feature>
<keyword evidence="1" id="KW-0677">Repeat</keyword>
<feature type="repeat" description="RCC1" evidence="2">
    <location>
        <begin position="85"/>
        <end position="136"/>
    </location>
</feature>
<dbReference type="InParanoid" id="F0YD34"/>
<organism evidence="7">
    <name type="scientific">Aureococcus anophagefferens</name>
    <name type="common">Harmful bloom alga</name>
    <dbReference type="NCBI Taxonomy" id="44056"/>
    <lineage>
        <taxon>Eukaryota</taxon>
        <taxon>Sar</taxon>
        <taxon>Stramenopiles</taxon>
        <taxon>Ochrophyta</taxon>
        <taxon>Pelagophyceae</taxon>
        <taxon>Pelagomonadales</taxon>
        <taxon>Pelagomonadaceae</taxon>
        <taxon>Aureococcus</taxon>
    </lineage>
</organism>
<feature type="region of interest" description="Disordered" evidence="3">
    <location>
        <begin position="1"/>
        <end position="24"/>
    </location>
</feature>
<dbReference type="OrthoDB" id="8068875at2759"/>
<dbReference type="Pfam" id="PF25390">
    <property type="entry name" value="WD40_RLD"/>
    <property type="match status" value="1"/>
</dbReference>
<feature type="repeat" description="RCC1" evidence="2">
    <location>
        <begin position="188"/>
        <end position="239"/>
    </location>
</feature>
<feature type="transmembrane region" description="Helical" evidence="4">
    <location>
        <begin position="898"/>
        <end position="920"/>
    </location>
</feature>
<feature type="region of interest" description="Disordered" evidence="3">
    <location>
        <begin position="1041"/>
        <end position="1060"/>
    </location>
</feature>
<feature type="transmembrane region" description="Helical" evidence="4">
    <location>
        <begin position="968"/>
        <end position="987"/>
    </location>
</feature>
<sequence>MDRSLFHSPKTLLDRLRNRSPPTVDDPAHAHHLVYACGYNATGQLGCGDRESRVVPWRVRTSRLGKGRVDGVACGSSYSVVVVAGQVASCGKNVHGQLGHGGRDEETAPRVVEGLRGVRVVAVAARGAHTLALDDRGRVYSWGRGDEGQLGHGAFEAVPHPRRIARLPTSVVAVGAGRTHSLALDADGAVYSWGCGDDGALGHGDRRRQLAPRAVEFFKTRPAAAVSCGSRHNAVVTADGALVTWGWAAYGQCGASAGGDGLRPAEVPLPGDGGAECVLAACGYRHTLCATRHASGDAIWAFGWNAYGQCGGSTCSAAAPRRVGGKFLGSQEGGDGAVVEALSAGGRHSVCCVRLPGGGTATYAWGRGDDGQLGSGDRRDRRANPRVAATAARVNSVGQRPLRGLACGWAHTVFVVDAPPSSLLETPPRALLPRTPPAPGLRAPRAAAFARVAFSRGDVDGVCGQLLGTVLSLVVIQKRTVAVSGLSPAFVSGTLLPGCAVATAVGNVFFALMALAVGPNATAQPQGVSAVLLAVILSQVVAPEKASRGDAVSSYEAALFVASLVGFLELLMAPFVAQLKASVPSAALHASVAGQALVGLTMGFAGDVFAAPADALGPLVVCFCCYGAQVRLPYNAPGGAGALALGALLAAGQEKRAKFPTSKAPISAVFHSLAAPLGAVFGGDAGGGRAAGPVPWATLAVVSPPSLGGLPHLARAYASRESLKYALTNVFNTLAQVEAARNVGDAYSPTLSVCCDALATVLGAACGCPFPTQVFVGQPAFKQMGARHGYMLGSGFVALVVGCSPRLMVWVTAAFPLAAGAGFLFWIGLAVTASAFSPASSGLHSSHFASAAATAMGLVPVIAAWGTQLVSSTTAAAGADARRVFGDLQRAGVDASGLAALAQGSLLSSVSLAATLASVLDRHFGAAALWSLLNAALAGLGFIHAYRIDHAAVVADVGGLVFLRNSKALQAAVGYLLAAAILLWFSVREDIELRPDALRRRLLRVRDFCLPRRRRHRGAGDERSPLVAQLPKPSAQFLPIHAAPEHETARPQSRDAAASL</sequence>
<dbReference type="OMA" id="MGARNAY"/>
<feature type="transmembrane region" description="Helical" evidence="4">
    <location>
        <begin position="557"/>
        <end position="577"/>
    </location>
</feature>
<accession>F0YD34</accession>
<evidence type="ECO:0000259" key="5">
    <source>
        <dbReference type="Pfam" id="PF25390"/>
    </source>
</evidence>
<dbReference type="AlphaFoldDB" id="F0YD34"/>
<dbReference type="Pfam" id="PF00415">
    <property type="entry name" value="RCC1"/>
    <property type="match status" value="1"/>
</dbReference>
<proteinExistence type="predicted"/>
<dbReference type="InterPro" id="IPR058923">
    <property type="entry name" value="RCC1-like_dom"/>
</dbReference>
<evidence type="ECO:0000256" key="1">
    <source>
        <dbReference type="ARBA" id="ARBA00022737"/>
    </source>
</evidence>
<dbReference type="PRINTS" id="PR00633">
    <property type="entry name" value="RCCNDNSATION"/>
</dbReference>
<dbReference type="PANTHER" id="PTHR22870">
    <property type="entry name" value="REGULATOR OF CHROMOSOME CONDENSATION"/>
    <property type="match status" value="1"/>
</dbReference>
<evidence type="ECO:0000313" key="6">
    <source>
        <dbReference type="EMBL" id="EGB07066.1"/>
    </source>
</evidence>
<keyword evidence="4" id="KW-1133">Transmembrane helix</keyword>
<feature type="region of interest" description="Disordered" evidence="3">
    <location>
        <begin position="366"/>
        <end position="385"/>
    </location>
</feature>
<dbReference type="PROSITE" id="PS50012">
    <property type="entry name" value="RCC1_3"/>
    <property type="match status" value="6"/>
</dbReference>
<feature type="repeat" description="RCC1" evidence="2">
    <location>
        <begin position="240"/>
        <end position="293"/>
    </location>
</feature>
<dbReference type="eggNOG" id="KOG1426">
    <property type="taxonomic scope" value="Eukaryota"/>
</dbReference>
<evidence type="ECO:0000256" key="4">
    <source>
        <dbReference type="SAM" id="Phobius"/>
    </source>
</evidence>
<keyword evidence="4" id="KW-0472">Membrane</keyword>
<feature type="domain" description="RCC1-like" evidence="5">
    <location>
        <begin position="86"/>
        <end position="416"/>
    </location>
</feature>
<evidence type="ECO:0000256" key="2">
    <source>
        <dbReference type="PROSITE-ProRule" id="PRU00235"/>
    </source>
</evidence>
<keyword evidence="7" id="KW-1185">Reference proteome</keyword>
<feature type="transmembrane region" description="Helical" evidence="4">
    <location>
        <begin position="927"/>
        <end position="948"/>
    </location>
</feature>
<feature type="transmembrane region" description="Helical" evidence="4">
    <location>
        <begin position="495"/>
        <end position="518"/>
    </location>
</feature>
<keyword evidence="4" id="KW-0812">Transmembrane</keyword>
<reference evidence="6 7" key="1">
    <citation type="journal article" date="2011" name="Proc. Natl. Acad. Sci. U.S.A.">
        <title>Niche of harmful alga Aureococcus anophagefferens revealed through ecogenomics.</title>
        <authorList>
            <person name="Gobler C.J."/>
            <person name="Berry D.L."/>
            <person name="Dyhrman S.T."/>
            <person name="Wilhelm S.W."/>
            <person name="Salamov A."/>
            <person name="Lobanov A.V."/>
            <person name="Zhang Y."/>
            <person name="Collier J.L."/>
            <person name="Wurch L.L."/>
            <person name="Kustka A.B."/>
            <person name="Dill B.D."/>
            <person name="Shah M."/>
            <person name="VerBerkmoes N.C."/>
            <person name="Kuo A."/>
            <person name="Terry A."/>
            <person name="Pangilinan J."/>
            <person name="Lindquist E.A."/>
            <person name="Lucas S."/>
            <person name="Paulsen I.T."/>
            <person name="Hattenrath-Lehmann T.K."/>
            <person name="Talmage S.C."/>
            <person name="Walker E.A."/>
            <person name="Koch F."/>
            <person name="Burson A.M."/>
            <person name="Marcoval M.A."/>
            <person name="Tang Y.Z."/>
            <person name="Lecleir G.R."/>
            <person name="Coyne K.J."/>
            <person name="Berg G.M."/>
            <person name="Bertrand E.M."/>
            <person name="Saito M.A."/>
            <person name="Gladyshev V.N."/>
            <person name="Grigoriev I.V."/>
        </authorList>
    </citation>
    <scope>NUCLEOTIDE SEQUENCE [LARGE SCALE GENOMIC DNA]</scope>
    <source>
        <strain evidence="7">CCMP 1984</strain>
    </source>
</reference>
<dbReference type="PANTHER" id="PTHR22870:SF360">
    <property type="entry name" value="ULTRAVIOLET-B RECEPTOR UVR8"/>
    <property type="match status" value="1"/>
</dbReference>
<feature type="compositionally biased region" description="Basic and acidic residues" evidence="3">
    <location>
        <begin position="1043"/>
        <end position="1053"/>
    </location>
</feature>
<feature type="repeat" description="RCC1" evidence="2">
    <location>
        <begin position="137"/>
        <end position="187"/>
    </location>
</feature>
<evidence type="ECO:0000256" key="3">
    <source>
        <dbReference type="SAM" id="MobiDB-lite"/>
    </source>
</evidence>
<feature type="transmembrane region" description="Helical" evidence="4">
    <location>
        <begin position="525"/>
        <end position="542"/>
    </location>
</feature>
<evidence type="ECO:0000313" key="7">
    <source>
        <dbReference type="Proteomes" id="UP000002729"/>
    </source>
</evidence>
<dbReference type="InterPro" id="IPR009091">
    <property type="entry name" value="RCC1/BLIP-II"/>
</dbReference>
<name>F0YD34_AURAN</name>
<dbReference type="EMBL" id="GL833132">
    <property type="protein sequence ID" value="EGB07066.1"/>
    <property type="molecule type" value="Genomic_DNA"/>
</dbReference>
<feature type="repeat" description="RCC1" evidence="2">
    <location>
        <begin position="360"/>
        <end position="418"/>
    </location>
</feature>
<dbReference type="GeneID" id="20228450"/>
<feature type="transmembrane region" description="Helical" evidence="4">
    <location>
        <begin position="814"/>
        <end position="836"/>
    </location>
</feature>